<gene>
    <name evidence="2" type="ORF">ACFPGP_01810</name>
</gene>
<dbReference type="Gene3D" id="2.60.120.10">
    <property type="entry name" value="Jelly Rolls"/>
    <property type="match status" value="1"/>
</dbReference>
<dbReference type="InterPro" id="IPR011051">
    <property type="entry name" value="RmlC_Cupin_sf"/>
</dbReference>
<feature type="domain" description="Cupin type-2" evidence="1">
    <location>
        <begin position="42"/>
        <end position="104"/>
    </location>
</feature>
<evidence type="ECO:0000313" key="3">
    <source>
        <dbReference type="Proteomes" id="UP001596087"/>
    </source>
</evidence>
<evidence type="ECO:0000259" key="1">
    <source>
        <dbReference type="Pfam" id="PF07883"/>
    </source>
</evidence>
<dbReference type="InterPro" id="IPR013096">
    <property type="entry name" value="Cupin_2"/>
</dbReference>
<dbReference type="PANTHER" id="PTHR36440:SF1">
    <property type="entry name" value="PUTATIVE (AFU_ORTHOLOGUE AFUA_8G07350)-RELATED"/>
    <property type="match status" value="1"/>
</dbReference>
<dbReference type="SUPFAM" id="SSF51182">
    <property type="entry name" value="RmlC-like cupins"/>
    <property type="match status" value="1"/>
</dbReference>
<sequence length="155" mass="16828">MDEPFVVPPGGGRVLDLGTFKAEVLAAGDQTAGEFSLLLTQEEPPGFGPPLHRHRDAAEAFYVLEGEYLMFVEDDRHHCPPGSFVYVPRGLPHTFQVVSDQPGKKLNLFSPTAMVGFFEELAAAEAAGTATPELLDRIAGHHEMEVLGPVPETYL</sequence>
<dbReference type="EMBL" id="JBHSKD010000002">
    <property type="protein sequence ID" value="MFC5175388.1"/>
    <property type="molecule type" value="Genomic_DNA"/>
</dbReference>
<name>A0ABW0BEE8_9ACTN</name>
<proteinExistence type="predicted"/>
<keyword evidence="3" id="KW-1185">Reference proteome</keyword>
<evidence type="ECO:0000313" key="2">
    <source>
        <dbReference type="EMBL" id="MFC5175388.1"/>
    </source>
</evidence>
<dbReference type="InterPro" id="IPR014710">
    <property type="entry name" value="RmlC-like_jellyroll"/>
</dbReference>
<dbReference type="Proteomes" id="UP001596087">
    <property type="component" value="Unassembled WGS sequence"/>
</dbReference>
<protein>
    <submittedName>
        <fullName evidence="2">Cupin domain-containing protein</fullName>
    </submittedName>
</protein>
<dbReference type="InterPro" id="IPR053146">
    <property type="entry name" value="QDO-like"/>
</dbReference>
<reference evidence="3" key="1">
    <citation type="journal article" date="2019" name="Int. J. Syst. Evol. Microbiol.">
        <title>The Global Catalogue of Microorganisms (GCM) 10K type strain sequencing project: providing services to taxonomists for standard genome sequencing and annotation.</title>
        <authorList>
            <consortium name="The Broad Institute Genomics Platform"/>
            <consortium name="The Broad Institute Genome Sequencing Center for Infectious Disease"/>
            <person name="Wu L."/>
            <person name="Ma J."/>
        </authorList>
    </citation>
    <scope>NUCLEOTIDE SEQUENCE [LARGE SCALE GENOMIC DNA]</scope>
    <source>
        <strain evidence="3">DFY41</strain>
    </source>
</reference>
<dbReference type="Pfam" id="PF07883">
    <property type="entry name" value="Cupin_2"/>
    <property type="match status" value="1"/>
</dbReference>
<accession>A0ABW0BEE8</accession>
<dbReference type="RefSeq" id="WP_378586072.1">
    <property type="nucleotide sequence ID" value="NZ_JBHSKD010000002.1"/>
</dbReference>
<dbReference type="PANTHER" id="PTHR36440">
    <property type="entry name" value="PUTATIVE (AFU_ORTHOLOGUE AFUA_8G07350)-RELATED"/>
    <property type="match status" value="1"/>
</dbReference>
<comment type="caution">
    <text evidence="2">The sequence shown here is derived from an EMBL/GenBank/DDBJ whole genome shotgun (WGS) entry which is preliminary data.</text>
</comment>
<organism evidence="2 3">
    <name type="scientific">Nocardioides taihuensis</name>
    <dbReference type="NCBI Taxonomy" id="1835606"/>
    <lineage>
        <taxon>Bacteria</taxon>
        <taxon>Bacillati</taxon>
        <taxon>Actinomycetota</taxon>
        <taxon>Actinomycetes</taxon>
        <taxon>Propionibacteriales</taxon>
        <taxon>Nocardioidaceae</taxon>
        <taxon>Nocardioides</taxon>
    </lineage>
</organism>